<reference evidence="9 10" key="1">
    <citation type="submission" date="2014-07" db="EMBL/GenBank/DDBJ databases">
        <title>Genome of Chryseobacterium soli DSM 19298.</title>
        <authorList>
            <person name="Stropko S.J."/>
            <person name="Pipes S.E."/>
            <person name="Newman J."/>
        </authorList>
    </citation>
    <scope>NUCLEOTIDE SEQUENCE [LARGE SCALE GENOMIC DNA]</scope>
    <source>
        <strain evidence="9 10">DSM 19298</strain>
    </source>
</reference>
<dbReference type="SUPFAM" id="SSF52833">
    <property type="entry name" value="Thioredoxin-like"/>
    <property type="match status" value="1"/>
</dbReference>
<comment type="similarity">
    <text evidence="1">Belongs to the peroxiredoxin family. AhpC/Prx1 subfamily.</text>
</comment>
<dbReference type="EMBL" id="JPRH01000012">
    <property type="protein sequence ID" value="KFF10247.1"/>
    <property type="molecule type" value="Genomic_DNA"/>
</dbReference>
<dbReference type="AlphaFoldDB" id="A0A086A0N3"/>
<proteinExistence type="inferred from homology"/>
<evidence type="ECO:0000256" key="6">
    <source>
        <dbReference type="ARBA" id="ARBA00025719"/>
    </source>
</evidence>
<comment type="caution">
    <text evidence="9">The sequence shown here is derived from an EMBL/GenBank/DDBJ whole genome shotgun (WGS) entry which is preliminary data.</text>
</comment>
<dbReference type="PANTHER" id="PTHR43503">
    <property type="entry name" value="MCG48959-RELATED"/>
    <property type="match status" value="1"/>
</dbReference>
<dbReference type="CDD" id="cd03016">
    <property type="entry name" value="PRX_1cys"/>
    <property type="match status" value="1"/>
</dbReference>
<feature type="domain" description="Thioredoxin" evidence="8">
    <location>
        <begin position="3"/>
        <end position="159"/>
    </location>
</feature>
<dbReference type="Proteomes" id="UP000028705">
    <property type="component" value="Unassembled WGS sequence"/>
</dbReference>
<feature type="active site" description="Cysteine sulfenic acid (-SOH) intermediate; for peroxidase activity" evidence="7">
    <location>
        <position position="45"/>
    </location>
</feature>
<evidence type="ECO:0000313" key="9">
    <source>
        <dbReference type="EMBL" id="KFF10247.1"/>
    </source>
</evidence>
<organism evidence="9 10">
    <name type="scientific">Chryseobacterium soli</name>
    <dbReference type="NCBI Taxonomy" id="445961"/>
    <lineage>
        <taxon>Bacteria</taxon>
        <taxon>Pseudomonadati</taxon>
        <taxon>Bacteroidota</taxon>
        <taxon>Flavobacteriia</taxon>
        <taxon>Flavobacteriales</taxon>
        <taxon>Weeksellaceae</taxon>
        <taxon>Chryseobacterium group</taxon>
        <taxon>Chryseobacterium</taxon>
    </lineage>
</organism>
<evidence type="ECO:0000256" key="5">
    <source>
        <dbReference type="ARBA" id="ARBA00023284"/>
    </source>
</evidence>
<dbReference type="InterPro" id="IPR019479">
    <property type="entry name" value="Peroxiredoxin_C"/>
</dbReference>
<evidence type="ECO:0000256" key="7">
    <source>
        <dbReference type="PIRSR" id="PIRSR000239-1"/>
    </source>
</evidence>
<keyword evidence="4" id="KW-0560">Oxidoreductase</keyword>
<gene>
    <name evidence="9" type="ORF">IW15_21000</name>
</gene>
<dbReference type="Pfam" id="PF00578">
    <property type="entry name" value="AhpC-TSA"/>
    <property type="match status" value="1"/>
</dbReference>
<dbReference type="NCBIfam" id="NF009668">
    <property type="entry name" value="PRK13189.1"/>
    <property type="match status" value="1"/>
</dbReference>
<keyword evidence="2 9" id="KW-0575">Peroxidase</keyword>
<protein>
    <submittedName>
        <fullName evidence="9">Peroxidase</fullName>
    </submittedName>
</protein>
<dbReference type="RefSeq" id="WP_034715047.1">
    <property type="nucleotide sequence ID" value="NZ_JPRH01000012.1"/>
</dbReference>
<dbReference type="InterPro" id="IPR013766">
    <property type="entry name" value="Thioredoxin_domain"/>
</dbReference>
<dbReference type="Gene3D" id="3.40.30.10">
    <property type="entry name" value="Glutaredoxin"/>
    <property type="match status" value="1"/>
</dbReference>
<evidence type="ECO:0000313" key="10">
    <source>
        <dbReference type="Proteomes" id="UP000028705"/>
    </source>
</evidence>
<evidence type="ECO:0000256" key="1">
    <source>
        <dbReference type="ARBA" id="ARBA00009796"/>
    </source>
</evidence>
<comment type="similarity">
    <text evidence="6">Belongs to the peroxiredoxin family. Prx6 subfamily.</text>
</comment>
<name>A0A086A0N3_9FLAO</name>
<dbReference type="InterPro" id="IPR024706">
    <property type="entry name" value="Peroxiredoxin_AhpC-typ"/>
</dbReference>
<dbReference type="eggNOG" id="COG0450">
    <property type="taxonomic scope" value="Bacteria"/>
</dbReference>
<dbReference type="InterPro" id="IPR045020">
    <property type="entry name" value="PRX_1cys"/>
</dbReference>
<dbReference type="FunFam" id="3.40.30.10:FF:000011">
    <property type="entry name" value="Peroxiredoxin PRX1"/>
    <property type="match status" value="1"/>
</dbReference>
<keyword evidence="5" id="KW-0676">Redox-active center</keyword>
<keyword evidence="3" id="KW-0049">Antioxidant</keyword>
<dbReference type="PIRSF" id="PIRSF000239">
    <property type="entry name" value="AHPC"/>
    <property type="match status" value="1"/>
</dbReference>
<dbReference type="Pfam" id="PF10417">
    <property type="entry name" value="1-cysPrx_C"/>
    <property type="match status" value="1"/>
</dbReference>
<evidence type="ECO:0000256" key="2">
    <source>
        <dbReference type="ARBA" id="ARBA00022559"/>
    </source>
</evidence>
<dbReference type="STRING" id="445961.IW15_21000"/>
<dbReference type="GO" id="GO:0005829">
    <property type="term" value="C:cytosol"/>
    <property type="evidence" value="ECO:0007669"/>
    <property type="project" value="TreeGrafter"/>
</dbReference>
<dbReference type="Gene3D" id="3.30.1020.10">
    <property type="entry name" value="Antioxidant, Horf6, Chain A, domain2"/>
    <property type="match status" value="1"/>
</dbReference>
<dbReference type="GO" id="GO:0045454">
    <property type="term" value="P:cell redox homeostasis"/>
    <property type="evidence" value="ECO:0007669"/>
    <property type="project" value="TreeGrafter"/>
</dbReference>
<accession>A0A086A0N3</accession>
<evidence type="ECO:0000259" key="8">
    <source>
        <dbReference type="PROSITE" id="PS51352"/>
    </source>
</evidence>
<dbReference type="FunFam" id="3.30.1020.10:FF:000001">
    <property type="entry name" value="1-Cys peroxiredoxin"/>
    <property type="match status" value="1"/>
</dbReference>
<dbReference type="OrthoDB" id="9812811at2"/>
<dbReference type="GO" id="GO:0051920">
    <property type="term" value="F:peroxiredoxin activity"/>
    <property type="evidence" value="ECO:0007669"/>
    <property type="project" value="InterPro"/>
</dbReference>
<dbReference type="InterPro" id="IPR036249">
    <property type="entry name" value="Thioredoxin-like_sf"/>
</dbReference>
<evidence type="ECO:0000256" key="4">
    <source>
        <dbReference type="ARBA" id="ARBA00023002"/>
    </source>
</evidence>
<sequence>MSIKLGDTAPNFQAESTLGDINFYQFLGDSWGILFSHPADYTPVCTTELGYTSKLKSEFDKRGTKVIALSVDGVEDHQNWIKDINETQQTEVSFPIIADKDRKVSELYDFIHPNASATATVRSLLIIDPEKKVRLIITYPASTGRNFDEILRVLDSLQLVDSHKIATPVNWKNGDDVIIPPAISTEDARTIFPKGVTEIKPYLRYTPQPNT</sequence>
<dbReference type="InterPro" id="IPR000866">
    <property type="entry name" value="AhpC/TSA"/>
</dbReference>
<evidence type="ECO:0000256" key="3">
    <source>
        <dbReference type="ARBA" id="ARBA00022862"/>
    </source>
</evidence>
<keyword evidence="10" id="KW-1185">Reference proteome</keyword>
<dbReference type="PANTHER" id="PTHR43503:SF4">
    <property type="entry name" value="PEROXIREDOXIN-6"/>
    <property type="match status" value="1"/>
</dbReference>
<dbReference type="PROSITE" id="PS51352">
    <property type="entry name" value="THIOREDOXIN_2"/>
    <property type="match status" value="1"/>
</dbReference>